<dbReference type="RefSeq" id="WP_120949958.1">
    <property type="nucleotide sequence ID" value="NZ_RBIR01000001.1"/>
</dbReference>
<organism evidence="1 2">
    <name type="scientific">Arthrobacter oryzae</name>
    <dbReference type="NCBI Taxonomy" id="409290"/>
    <lineage>
        <taxon>Bacteria</taxon>
        <taxon>Bacillati</taxon>
        <taxon>Actinomycetota</taxon>
        <taxon>Actinomycetes</taxon>
        <taxon>Micrococcales</taxon>
        <taxon>Micrococcaceae</taxon>
        <taxon>Arthrobacter</taxon>
    </lineage>
</organism>
<dbReference type="Proteomes" id="UP000276055">
    <property type="component" value="Unassembled WGS sequence"/>
</dbReference>
<dbReference type="AlphaFoldDB" id="A0A495FKN4"/>
<evidence type="ECO:0000313" key="2">
    <source>
        <dbReference type="Proteomes" id="UP000276055"/>
    </source>
</evidence>
<comment type="caution">
    <text evidence="1">The sequence shown here is derived from an EMBL/GenBank/DDBJ whole genome shotgun (WGS) entry which is preliminary data.</text>
</comment>
<dbReference type="EMBL" id="RBIR01000001">
    <property type="protein sequence ID" value="RKR29800.1"/>
    <property type="molecule type" value="Genomic_DNA"/>
</dbReference>
<sequence>MQLSSRARTAAGTHGAAVCILTPRTSDVTALAADGTALAADGTDVVIGSGTHWAAVSVEDRVTLLGAGPRA</sequence>
<accession>A0A495FKN4</accession>
<reference evidence="1 2" key="1">
    <citation type="submission" date="2018-10" db="EMBL/GenBank/DDBJ databases">
        <title>Genomic Encyclopedia of Type Strains, Phase IV (KMG-IV): sequencing the most valuable type-strain genomes for metagenomic binning, comparative biology and taxonomic classification.</title>
        <authorList>
            <person name="Goeker M."/>
        </authorList>
    </citation>
    <scope>NUCLEOTIDE SEQUENCE [LARGE SCALE GENOMIC DNA]</scope>
    <source>
        <strain evidence="1 2">DSM 25586</strain>
    </source>
</reference>
<gene>
    <name evidence="1" type="ORF">C8D78_0115</name>
</gene>
<name>A0A495FKN4_9MICC</name>
<protein>
    <submittedName>
        <fullName evidence="1">Uncharacterized protein</fullName>
    </submittedName>
</protein>
<evidence type="ECO:0000313" key="1">
    <source>
        <dbReference type="EMBL" id="RKR29800.1"/>
    </source>
</evidence>
<proteinExistence type="predicted"/>